<dbReference type="EMBL" id="PQSP01000003">
    <property type="protein sequence ID" value="RUS66824.1"/>
    <property type="molecule type" value="Genomic_DNA"/>
</dbReference>
<comment type="similarity">
    <text evidence="4">Belongs to the MsrA Met sulfoxide reductase family.</text>
</comment>
<protein>
    <recommendedName>
        <fullName evidence="4">Peptide methionine sulfoxide reductase MsrA</fullName>
        <shortName evidence="4">Protein-methionine-S-oxide reductase</shortName>
        <ecNumber evidence="4">1.8.4.11</ecNumber>
    </recommendedName>
    <alternativeName>
        <fullName evidence="4">Peptide-methionine (S)-S-oxide reductase</fullName>
        <shortName evidence="4">Peptide Met(O) reductase</shortName>
    </alternativeName>
</protein>
<feature type="active site" evidence="4">
    <location>
        <position position="18"/>
    </location>
</feature>
<dbReference type="RefSeq" id="WP_126979829.1">
    <property type="nucleotide sequence ID" value="NZ_PQSP01000003.1"/>
</dbReference>
<evidence type="ECO:0000313" key="6">
    <source>
        <dbReference type="EMBL" id="RUS66824.1"/>
    </source>
</evidence>
<dbReference type="AlphaFoldDB" id="A0A433SDW3"/>
<comment type="caution">
    <text evidence="6">The sequence shown here is derived from an EMBL/GenBank/DDBJ whole genome shotgun (WGS) entry which is preliminary data.</text>
</comment>
<dbReference type="HAMAP" id="MF_01401">
    <property type="entry name" value="MsrA"/>
    <property type="match status" value="1"/>
</dbReference>
<evidence type="ECO:0000259" key="5">
    <source>
        <dbReference type="Pfam" id="PF01625"/>
    </source>
</evidence>
<name>A0A433SDW3_9BURK</name>
<evidence type="ECO:0000313" key="7">
    <source>
        <dbReference type="Proteomes" id="UP000286947"/>
    </source>
</evidence>
<evidence type="ECO:0000256" key="4">
    <source>
        <dbReference type="HAMAP-Rule" id="MF_01401"/>
    </source>
</evidence>
<reference evidence="6 7" key="1">
    <citation type="submission" date="2018-01" db="EMBL/GenBank/DDBJ databases">
        <title>Saezia sanguinis gen. nov., sp. nov., in the order Burkholderiales isolated from human blood.</title>
        <authorList>
            <person name="Medina-Pascual M.J."/>
            <person name="Valdezate S."/>
            <person name="Monzon S."/>
            <person name="Cuesta I."/>
            <person name="Carrasco G."/>
            <person name="Villalon P."/>
            <person name="Saez-Nieto J.A."/>
        </authorList>
    </citation>
    <scope>NUCLEOTIDE SEQUENCE [LARGE SCALE GENOMIC DNA]</scope>
    <source>
        <strain evidence="6 7">CNM695-12</strain>
    </source>
</reference>
<evidence type="ECO:0000256" key="3">
    <source>
        <dbReference type="ARBA" id="ARBA00048782"/>
    </source>
</evidence>
<evidence type="ECO:0000256" key="1">
    <source>
        <dbReference type="ARBA" id="ARBA00023002"/>
    </source>
</evidence>
<comment type="catalytic activity">
    <reaction evidence="3 4">
        <text>[thioredoxin]-disulfide + L-methionine + H2O = L-methionine (S)-S-oxide + [thioredoxin]-dithiol</text>
        <dbReference type="Rhea" id="RHEA:19993"/>
        <dbReference type="Rhea" id="RHEA-COMP:10698"/>
        <dbReference type="Rhea" id="RHEA-COMP:10700"/>
        <dbReference type="ChEBI" id="CHEBI:15377"/>
        <dbReference type="ChEBI" id="CHEBI:29950"/>
        <dbReference type="ChEBI" id="CHEBI:50058"/>
        <dbReference type="ChEBI" id="CHEBI:57844"/>
        <dbReference type="ChEBI" id="CHEBI:58772"/>
        <dbReference type="EC" id="1.8.4.11"/>
    </reaction>
</comment>
<accession>A0A433SDW3</accession>
<dbReference type="EC" id="1.8.4.11" evidence="4"/>
<dbReference type="Gene3D" id="3.30.1060.10">
    <property type="entry name" value="Peptide methionine sulphoxide reductase MsrA"/>
    <property type="match status" value="1"/>
</dbReference>
<organism evidence="6 7">
    <name type="scientific">Saezia sanguinis</name>
    <dbReference type="NCBI Taxonomy" id="1965230"/>
    <lineage>
        <taxon>Bacteria</taxon>
        <taxon>Pseudomonadati</taxon>
        <taxon>Pseudomonadota</taxon>
        <taxon>Betaproteobacteria</taxon>
        <taxon>Burkholderiales</taxon>
        <taxon>Saeziaceae</taxon>
        <taxon>Saezia</taxon>
    </lineage>
</organism>
<feature type="domain" description="Peptide methionine sulphoxide reductase MsrA" evidence="5">
    <location>
        <begin position="12"/>
        <end position="164"/>
    </location>
</feature>
<evidence type="ECO:0000256" key="2">
    <source>
        <dbReference type="ARBA" id="ARBA00047806"/>
    </source>
</evidence>
<gene>
    <name evidence="4 6" type="primary">msrA</name>
    <name evidence="6" type="ORF">CUZ56_01618</name>
</gene>
<comment type="catalytic activity">
    <reaction evidence="2 4">
        <text>L-methionyl-[protein] + [thioredoxin]-disulfide + H2O = L-methionyl-(S)-S-oxide-[protein] + [thioredoxin]-dithiol</text>
        <dbReference type="Rhea" id="RHEA:14217"/>
        <dbReference type="Rhea" id="RHEA-COMP:10698"/>
        <dbReference type="Rhea" id="RHEA-COMP:10700"/>
        <dbReference type="Rhea" id="RHEA-COMP:12313"/>
        <dbReference type="Rhea" id="RHEA-COMP:12315"/>
        <dbReference type="ChEBI" id="CHEBI:15377"/>
        <dbReference type="ChEBI" id="CHEBI:16044"/>
        <dbReference type="ChEBI" id="CHEBI:29950"/>
        <dbReference type="ChEBI" id="CHEBI:44120"/>
        <dbReference type="ChEBI" id="CHEBI:50058"/>
        <dbReference type="EC" id="1.8.4.11"/>
    </reaction>
</comment>
<comment type="function">
    <text evidence="4">Has an important function as a repair enzyme for proteins that have been inactivated by oxidation. Catalyzes the reversible oxidation-reduction of methionine sulfoxide in proteins to methionine.</text>
</comment>
<dbReference type="OrthoDB" id="4174719at2"/>
<dbReference type="Proteomes" id="UP000286947">
    <property type="component" value="Unassembled WGS sequence"/>
</dbReference>
<dbReference type="PANTHER" id="PTHR43774:SF1">
    <property type="entry name" value="PEPTIDE METHIONINE SULFOXIDE REDUCTASE MSRA 2"/>
    <property type="match status" value="1"/>
</dbReference>
<dbReference type="GO" id="GO:0033744">
    <property type="term" value="F:L-methionine:thioredoxin-disulfide S-oxidoreductase activity"/>
    <property type="evidence" value="ECO:0007669"/>
    <property type="project" value="RHEA"/>
</dbReference>
<proteinExistence type="inferred from homology"/>
<dbReference type="PANTHER" id="PTHR43774">
    <property type="entry name" value="PEPTIDE METHIONINE SULFOXIDE REDUCTASE"/>
    <property type="match status" value="1"/>
</dbReference>
<dbReference type="SUPFAM" id="SSF55068">
    <property type="entry name" value="Peptide methionine sulfoxide reductase"/>
    <property type="match status" value="1"/>
</dbReference>
<dbReference type="InterPro" id="IPR002569">
    <property type="entry name" value="Met_Sox_Rdtase_MsrA_dom"/>
</dbReference>
<sequence length="184" mass="20726">MQTNDGSVTESAVLAGGCFWCLEAVYERVKGVAAVENGYANGHTQNPTYEQVCSGNTGFAEVVKITFDPAVITYRDLLEIFFVIHDPTTLNRQGADVGEQYRSAILTCSDQQHQTAVAVIEELAENGVFDDPIVTVVEPLRDYYRAEDYHQHYFENHPQQGYCQMVVGPKVAKFRQKFVHWLKN</sequence>
<dbReference type="Pfam" id="PF01625">
    <property type="entry name" value="PMSR"/>
    <property type="match status" value="1"/>
</dbReference>
<keyword evidence="1 4" id="KW-0560">Oxidoreductase</keyword>
<dbReference type="NCBIfam" id="TIGR00401">
    <property type="entry name" value="msrA"/>
    <property type="match status" value="1"/>
</dbReference>
<dbReference type="GO" id="GO:0008113">
    <property type="term" value="F:peptide-methionine (S)-S-oxide reductase activity"/>
    <property type="evidence" value="ECO:0007669"/>
    <property type="project" value="UniProtKB-UniRule"/>
</dbReference>
<dbReference type="InterPro" id="IPR036509">
    <property type="entry name" value="Met_Sox_Rdtase_MsrA_sf"/>
</dbReference>
<keyword evidence="7" id="KW-1185">Reference proteome</keyword>